<reference evidence="2" key="1">
    <citation type="journal article" date="2020" name="bioRxiv">
        <title>Chromosome-level reference genome of the European wasp spider Argiope bruennichi: a resource for studies on range expansion and evolutionary adaptation.</title>
        <authorList>
            <person name="Sheffer M.M."/>
            <person name="Hoppe A."/>
            <person name="Krehenwinkel H."/>
            <person name="Uhl G."/>
            <person name="Kuss A.W."/>
            <person name="Jensen L."/>
            <person name="Jensen C."/>
            <person name="Gillespie R.G."/>
            <person name="Hoff K.J."/>
            <person name="Prost S."/>
        </authorList>
    </citation>
    <scope>NUCLEOTIDE SEQUENCE</scope>
</reference>
<feature type="compositionally biased region" description="Basic and acidic residues" evidence="1">
    <location>
        <begin position="148"/>
        <end position="169"/>
    </location>
</feature>
<evidence type="ECO:0000313" key="3">
    <source>
        <dbReference type="Proteomes" id="UP000807504"/>
    </source>
</evidence>
<evidence type="ECO:0000313" key="2">
    <source>
        <dbReference type="EMBL" id="KAF8788288.1"/>
    </source>
</evidence>
<dbReference type="AlphaFoldDB" id="A0A8T0FDF9"/>
<accession>A0A8T0FDF9</accession>
<dbReference type="EMBL" id="JABXBU010000015">
    <property type="protein sequence ID" value="KAF8788288.1"/>
    <property type="molecule type" value="Genomic_DNA"/>
</dbReference>
<name>A0A8T0FDF9_ARGBR</name>
<protein>
    <submittedName>
        <fullName evidence="2">Uncharacterized protein</fullName>
    </submittedName>
</protein>
<evidence type="ECO:0000256" key="1">
    <source>
        <dbReference type="SAM" id="MobiDB-lite"/>
    </source>
</evidence>
<feature type="region of interest" description="Disordered" evidence="1">
    <location>
        <begin position="195"/>
        <end position="225"/>
    </location>
</feature>
<organism evidence="2 3">
    <name type="scientific">Argiope bruennichi</name>
    <name type="common">Wasp spider</name>
    <name type="synonym">Aranea bruennichi</name>
    <dbReference type="NCBI Taxonomy" id="94029"/>
    <lineage>
        <taxon>Eukaryota</taxon>
        <taxon>Metazoa</taxon>
        <taxon>Ecdysozoa</taxon>
        <taxon>Arthropoda</taxon>
        <taxon>Chelicerata</taxon>
        <taxon>Arachnida</taxon>
        <taxon>Araneae</taxon>
        <taxon>Araneomorphae</taxon>
        <taxon>Entelegynae</taxon>
        <taxon>Araneoidea</taxon>
        <taxon>Araneidae</taxon>
        <taxon>Argiope</taxon>
    </lineage>
</organism>
<gene>
    <name evidence="2" type="ORF">HNY73_009811</name>
</gene>
<proteinExistence type="predicted"/>
<reference evidence="2" key="2">
    <citation type="submission" date="2020-06" db="EMBL/GenBank/DDBJ databases">
        <authorList>
            <person name="Sheffer M."/>
        </authorList>
    </citation>
    <scope>NUCLEOTIDE SEQUENCE</scope>
</reference>
<sequence>MAKVFKILQEHAFTETTSGIKIQYSNFSTSINARKRRIDSSSQIHNITFNPEYDTMINIPLQRNDMKKPHSMDLKYKTTNMKLNSNFMKGAFPTDSYTKGFQKQRFSKRYRFRRFNKYVDGYKKNWWQTSEHPYDPENNTVWIPFKPSAKDLTDPRNSNETRNGLDSKFGDSLLKQHRKVSSRNPVLQSFDCQQSVKSGPIERSDKLQKYSRNRTTSVPKNGKPSISKLKINKVNPRKMSTNPFKENEGTEIISDLQDIIGNVKFSFDIPPPAECKFMCVNRLLENRPSGFNISPEDQADINKIKLQNEAFKIQKMN</sequence>
<keyword evidence="3" id="KW-1185">Reference proteome</keyword>
<dbReference type="Proteomes" id="UP000807504">
    <property type="component" value="Unassembled WGS sequence"/>
</dbReference>
<comment type="caution">
    <text evidence="2">The sequence shown here is derived from an EMBL/GenBank/DDBJ whole genome shotgun (WGS) entry which is preliminary data.</text>
</comment>
<feature type="region of interest" description="Disordered" evidence="1">
    <location>
        <begin position="148"/>
        <end position="170"/>
    </location>
</feature>